<comment type="caution">
    <text evidence="9">The sequence shown here is derived from an EMBL/GenBank/DDBJ whole genome shotgun (WGS) entry which is preliminary data.</text>
</comment>
<dbReference type="EMBL" id="JBFNXR010000054">
    <property type="protein sequence ID" value="MEW9856842.1"/>
    <property type="molecule type" value="Genomic_DNA"/>
</dbReference>
<keyword evidence="4 8" id="KW-0812">Transmembrane</keyword>
<dbReference type="InterPro" id="IPR007227">
    <property type="entry name" value="Cell_shape_determining_MreD"/>
</dbReference>
<dbReference type="RefSeq" id="WP_367775318.1">
    <property type="nucleotide sequence ID" value="NZ_JBFNXR010000054.1"/>
</dbReference>
<protein>
    <submittedName>
        <fullName evidence="9">Rod shape-determining protein MreD</fullName>
    </submittedName>
</protein>
<feature type="transmembrane region" description="Helical" evidence="8">
    <location>
        <begin position="74"/>
        <end position="94"/>
    </location>
</feature>
<name>A0ABV3RG82_9SPHN</name>
<evidence type="ECO:0000256" key="4">
    <source>
        <dbReference type="ARBA" id="ARBA00022692"/>
    </source>
</evidence>
<evidence type="ECO:0000313" key="10">
    <source>
        <dbReference type="Proteomes" id="UP001556118"/>
    </source>
</evidence>
<evidence type="ECO:0000256" key="8">
    <source>
        <dbReference type="SAM" id="Phobius"/>
    </source>
</evidence>
<evidence type="ECO:0000256" key="6">
    <source>
        <dbReference type="ARBA" id="ARBA00022989"/>
    </source>
</evidence>
<comment type="subcellular location">
    <subcellularLocation>
        <location evidence="1">Cell membrane</location>
        <topology evidence="1">Multi-pass membrane protein</topology>
    </subcellularLocation>
</comment>
<feature type="transmembrane region" description="Helical" evidence="8">
    <location>
        <begin position="106"/>
        <end position="128"/>
    </location>
</feature>
<keyword evidence="7 8" id="KW-0472">Membrane</keyword>
<keyword evidence="3" id="KW-1003">Cell membrane</keyword>
<keyword evidence="5" id="KW-0133">Cell shape</keyword>
<feature type="transmembrane region" description="Helical" evidence="8">
    <location>
        <begin position="140"/>
        <end position="161"/>
    </location>
</feature>
<organism evidence="9 10">
    <name type="scientific">Novosphingobium rhizovicinum</name>
    <dbReference type="NCBI Taxonomy" id="3228928"/>
    <lineage>
        <taxon>Bacteria</taxon>
        <taxon>Pseudomonadati</taxon>
        <taxon>Pseudomonadota</taxon>
        <taxon>Alphaproteobacteria</taxon>
        <taxon>Sphingomonadales</taxon>
        <taxon>Sphingomonadaceae</taxon>
        <taxon>Novosphingobium</taxon>
    </lineage>
</organism>
<evidence type="ECO:0000256" key="3">
    <source>
        <dbReference type="ARBA" id="ARBA00022475"/>
    </source>
</evidence>
<evidence type="ECO:0000256" key="7">
    <source>
        <dbReference type="ARBA" id="ARBA00023136"/>
    </source>
</evidence>
<dbReference type="Proteomes" id="UP001556118">
    <property type="component" value="Unassembled WGS sequence"/>
</dbReference>
<proteinExistence type="inferred from homology"/>
<comment type="similarity">
    <text evidence="2">Belongs to the MreD family.</text>
</comment>
<dbReference type="Pfam" id="PF04093">
    <property type="entry name" value="MreD"/>
    <property type="match status" value="1"/>
</dbReference>
<evidence type="ECO:0000313" key="9">
    <source>
        <dbReference type="EMBL" id="MEW9856842.1"/>
    </source>
</evidence>
<keyword evidence="10" id="KW-1185">Reference proteome</keyword>
<feature type="transmembrane region" description="Helical" evidence="8">
    <location>
        <begin position="21"/>
        <end position="54"/>
    </location>
</feature>
<keyword evidence="6 8" id="KW-1133">Transmembrane helix</keyword>
<evidence type="ECO:0000256" key="5">
    <source>
        <dbReference type="ARBA" id="ARBA00022960"/>
    </source>
</evidence>
<evidence type="ECO:0000256" key="2">
    <source>
        <dbReference type="ARBA" id="ARBA00007776"/>
    </source>
</evidence>
<evidence type="ECO:0000256" key="1">
    <source>
        <dbReference type="ARBA" id="ARBA00004651"/>
    </source>
</evidence>
<gene>
    <name evidence="9" type="primary">mreD</name>
    <name evidence="9" type="ORF">ABUH87_17095</name>
</gene>
<sequence>MPRPRINREPSRLVAQGTPWITVMLASVLPGLALIASVPFVPPFGFLMFISWRQLRPGLLPVWSGLPLGMFDDLYSGQPFGSAVLLFSAAAIVLDMVEARLPWRNFLTEWLVAIVLIIAYIIAGLVLANIGDAQTPLRVTWPQIVISVLAYPLVGRFVALADRLRLTPFREIR</sequence>
<reference evidence="9 10" key="1">
    <citation type="submission" date="2024-06" db="EMBL/GenBank/DDBJ databases">
        <title>Novosphingobium rhizovicinus M1R2S20.</title>
        <authorList>
            <person name="Sun J.-Q."/>
        </authorList>
    </citation>
    <scope>NUCLEOTIDE SEQUENCE [LARGE SCALE GENOMIC DNA]</scope>
    <source>
        <strain evidence="9 10">M1R2S20</strain>
    </source>
</reference>
<accession>A0ABV3RG82</accession>